<dbReference type="InterPro" id="IPR006620">
    <property type="entry name" value="Pro_4_hyd_alph"/>
</dbReference>
<organism evidence="8 9">
    <name type="scientific">Brevifollis gellanilyticus</name>
    <dbReference type="NCBI Taxonomy" id="748831"/>
    <lineage>
        <taxon>Bacteria</taxon>
        <taxon>Pseudomonadati</taxon>
        <taxon>Verrucomicrobiota</taxon>
        <taxon>Verrucomicrobiia</taxon>
        <taxon>Verrucomicrobiales</taxon>
        <taxon>Verrucomicrobiaceae</taxon>
    </lineage>
</organism>
<feature type="domain" description="Fe2OG dioxygenase" evidence="7">
    <location>
        <begin position="85"/>
        <end position="191"/>
    </location>
</feature>
<name>A0A512MDI6_9BACT</name>
<evidence type="ECO:0000313" key="8">
    <source>
        <dbReference type="EMBL" id="GEP44794.1"/>
    </source>
</evidence>
<dbReference type="GO" id="GO:0006974">
    <property type="term" value="P:DNA damage response"/>
    <property type="evidence" value="ECO:0007669"/>
    <property type="project" value="TreeGrafter"/>
</dbReference>
<protein>
    <recommendedName>
        <fullName evidence="7">Fe2OG dioxygenase domain-containing protein</fullName>
    </recommendedName>
</protein>
<reference evidence="8 9" key="1">
    <citation type="submission" date="2019-07" db="EMBL/GenBank/DDBJ databases">
        <title>Whole genome shotgun sequence of Brevifollis gellanilyticus NBRC 108608.</title>
        <authorList>
            <person name="Hosoyama A."/>
            <person name="Uohara A."/>
            <person name="Ohji S."/>
            <person name="Ichikawa N."/>
        </authorList>
    </citation>
    <scope>NUCLEOTIDE SEQUENCE [LARGE SCALE GENOMIC DNA]</scope>
    <source>
        <strain evidence="8 9">NBRC 108608</strain>
    </source>
</reference>
<dbReference type="GO" id="GO:0005506">
    <property type="term" value="F:iron ion binding"/>
    <property type="evidence" value="ECO:0007669"/>
    <property type="project" value="InterPro"/>
</dbReference>
<dbReference type="Gene3D" id="2.60.120.620">
    <property type="entry name" value="q2cbj1_9rhob like domain"/>
    <property type="match status" value="1"/>
</dbReference>
<dbReference type="OrthoDB" id="9812472at2"/>
<keyword evidence="2" id="KW-0479">Metal-binding</keyword>
<proteinExistence type="predicted"/>
<keyword evidence="6" id="KW-0408">Iron</keyword>
<comment type="caution">
    <text evidence="8">The sequence shown here is derived from an EMBL/GenBank/DDBJ whole genome shotgun (WGS) entry which is preliminary data.</text>
</comment>
<dbReference type="PROSITE" id="PS51471">
    <property type="entry name" value="FE2OG_OXY"/>
    <property type="match status" value="1"/>
</dbReference>
<evidence type="ECO:0000256" key="6">
    <source>
        <dbReference type="ARBA" id="ARBA00023004"/>
    </source>
</evidence>
<keyword evidence="3" id="KW-0847">Vitamin C</keyword>
<dbReference type="GO" id="GO:0006879">
    <property type="term" value="P:intracellular iron ion homeostasis"/>
    <property type="evidence" value="ECO:0007669"/>
    <property type="project" value="TreeGrafter"/>
</dbReference>
<dbReference type="GO" id="GO:0031418">
    <property type="term" value="F:L-ascorbic acid binding"/>
    <property type="evidence" value="ECO:0007669"/>
    <property type="project" value="UniProtKB-KW"/>
</dbReference>
<dbReference type="InterPro" id="IPR044862">
    <property type="entry name" value="Pro_4_hyd_alph_FE2OG_OXY"/>
</dbReference>
<sequence>MNSLYLARRVFLDEATTMEVVEEMKRCHAAAAPVYGGEKPGGAVNPYIRKVSRLAIAPEISERIKALLMQEKDQLARHFGVELTHCEEPQFLRYETGDFFVMHQDGNTPMVHDHTRFRKVSVSVYLSQQGEPSAPGTYGGGELVLYSHYSAPGERVFEPRGTLVAFRSETTHEVLPITHGERYVIVTWFRSDEPKV</sequence>
<accession>A0A512MDI6</accession>
<evidence type="ECO:0000256" key="1">
    <source>
        <dbReference type="ARBA" id="ARBA00001961"/>
    </source>
</evidence>
<keyword evidence="9" id="KW-1185">Reference proteome</keyword>
<evidence type="ECO:0000256" key="4">
    <source>
        <dbReference type="ARBA" id="ARBA00022964"/>
    </source>
</evidence>
<evidence type="ECO:0000256" key="3">
    <source>
        <dbReference type="ARBA" id="ARBA00022896"/>
    </source>
</evidence>
<evidence type="ECO:0000256" key="2">
    <source>
        <dbReference type="ARBA" id="ARBA00022723"/>
    </source>
</evidence>
<comment type="cofactor">
    <cofactor evidence="1">
        <name>L-ascorbate</name>
        <dbReference type="ChEBI" id="CHEBI:38290"/>
    </cofactor>
</comment>
<dbReference type="RefSeq" id="WP_146853080.1">
    <property type="nucleotide sequence ID" value="NZ_BKAG01000036.1"/>
</dbReference>
<dbReference type="InterPro" id="IPR023550">
    <property type="entry name" value="PKHD_hydroxylase"/>
</dbReference>
<dbReference type="GO" id="GO:0016706">
    <property type="term" value="F:2-oxoglutarate-dependent dioxygenase activity"/>
    <property type="evidence" value="ECO:0007669"/>
    <property type="project" value="InterPro"/>
</dbReference>
<dbReference type="AlphaFoldDB" id="A0A512MDI6"/>
<dbReference type="Pfam" id="PF13640">
    <property type="entry name" value="2OG-FeII_Oxy_3"/>
    <property type="match status" value="1"/>
</dbReference>
<keyword evidence="4" id="KW-0223">Dioxygenase</keyword>
<dbReference type="PANTHER" id="PTHR41536">
    <property type="entry name" value="PKHD-TYPE HYDROXYLASE YBIX"/>
    <property type="match status" value="1"/>
</dbReference>
<dbReference type="Proteomes" id="UP000321577">
    <property type="component" value="Unassembled WGS sequence"/>
</dbReference>
<evidence type="ECO:0000259" key="7">
    <source>
        <dbReference type="PROSITE" id="PS51471"/>
    </source>
</evidence>
<keyword evidence="5" id="KW-0560">Oxidoreductase</keyword>
<dbReference type="PANTHER" id="PTHR41536:SF1">
    <property type="entry name" value="PKHD-TYPE HYDROXYLASE YBIX"/>
    <property type="match status" value="1"/>
</dbReference>
<dbReference type="EMBL" id="BKAG01000036">
    <property type="protein sequence ID" value="GEP44794.1"/>
    <property type="molecule type" value="Genomic_DNA"/>
</dbReference>
<evidence type="ECO:0000256" key="5">
    <source>
        <dbReference type="ARBA" id="ARBA00023002"/>
    </source>
</evidence>
<gene>
    <name evidence="8" type="ORF">BGE01nite_40850</name>
</gene>
<evidence type="ECO:0000313" key="9">
    <source>
        <dbReference type="Proteomes" id="UP000321577"/>
    </source>
</evidence>
<dbReference type="InterPro" id="IPR005123">
    <property type="entry name" value="Oxoglu/Fe-dep_dioxygenase_dom"/>
</dbReference>
<dbReference type="SMART" id="SM00702">
    <property type="entry name" value="P4Hc"/>
    <property type="match status" value="1"/>
</dbReference>